<dbReference type="PROSITE" id="PS50956">
    <property type="entry name" value="HTH_ASNC_2"/>
    <property type="match status" value="1"/>
</dbReference>
<dbReference type="Gene3D" id="3.30.70.920">
    <property type="match status" value="1"/>
</dbReference>
<dbReference type="RefSeq" id="WP_377402475.1">
    <property type="nucleotide sequence ID" value="NZ_JBHTFQ010000004.1"/>
</dbReference>
<keyword evidence="6" id="KW-1185">Reference proteome</keyword>
<dbReference type="SUPFAM" id="SSF54909">
    <property type="entry name" value="Dimeric alpha+beta barrel"/>
    <property type="match status" value="1"/>
</dbReference>
<dbReference type="SUPFAM" id="SSF46785">
    <property type="entry name" value="Winged helix' DNA-binding domain"/>
    <property type="match status" value="1"/>
</dbReference>
<dbReference type="Pfam" id="PF13412">
    <property type="entry name" value="HTH_24"/>
    <property type="match status" value="1"/>
</dbReference>
<accession>A0ABW2ULN0</accession>
<keyword evidence="2" id="KW-0238">DNA-binding</keyword>
<dbReference type="InterPro" id="IPR011991">
    <property type="entry name" value="ArsR-like_HTH"/>
</dbReference>
<dbReference type="PANTHER" id="PTHR30154">
    <property type="entry name" value="LEUCINE-RESPONSIVE REGULATORY PROTEIN"/>
    <property type="match status" value="1"/>
</dbReference>
<keyword evidence="1" id="KW-0805">Transcription regulation</keyword>
<dbReference type="InterPro" id="IPR011008">
    <property type="entry name" value="Dimeric_a/b-barrel"/>
</dbReference>
<name>A0ABW2ULN0_9RHOB</name>
<dbReference type="InterPro" id="IPR036390">
    <property type="entry name" value="WH_DNA-bd_sf"/>
</dbReference>
<reference evidence="6" key="1">
    <citation type="journal article" date="2019" name="Int. J. Syst. Evol. Microbiol.">
        <title>The Global Catalogue of Microorganisms (GCM) 10K type strain sequencing project: providing services to taxonomists for standard genome sequencing and annotation.</title>
        <authorList>
            <consortium name="The Broad Institute Genomics Platform"/>
            <consortium name="The Broad Institute Genome Sequencing Center for Infectious Disease"/>
            <person name="Wu L."/>
            <person name="Ma J."/>
        </authorList>
    </citation>
    <scope>NUCLEOTIDE SEQUENCE [LARGE SCALE GENOMIC DNA]</scope>
    <source>
        <strain evidence="6">CGMCC 1.12750</strain>
    </source>
</reference>
<feature type="domain" description="HTH asnC-type" evidence="4">
    <location>
        <begin position="3"/>
        <end position="64"/>
    </location>
</feature>
<dbReference type="Pfam" id="PF01037">
    <property type="entry name" value="AsnC_trans_reg"/>
    <property type="match status" value="1"/>
</dbReference>
<dbReference type="Proteomes" id="UP001596516">
    <property type="component" value="Unassembled WGS sequence"/>
</dbReference>
<evidence type="ECO:0000313" key="5">
    <source>
        <dbReference type="EMBL" id="MFC7704354.1"/>
    </source>
</evidence>
<dbReference type="InterPro" id="IPR036388">
    <property type="entry name" value="WH-like_DNA-bd_sf"/>
</dbReference>
<sequence length="152" mass="17259">MKLEDQDWRLLRILQEDGRITNQDLADRAGMSASACWRRVRALEGAGVIRRYAALLDNRKAGLDFHAIVHVQLVRHSRENVQEFVDEVTRCPEVQACYATSGVSDYHLRVLCRDQDAYNAFLERFLFRLSGVANVQTNIVLREIKADASPGG</sequence>
<keyword evidence="3" id="KW-0804">Transcription</keyword>
<evidence type="ECO:0000256" key="2">
    <source>
        <dbReference type="ARBA" id="ARBA00023125"/>
    </source>
</evidence>
<dbReference type="InterPro" id="IPR019887">
    <property type="entry name" value="Tscrpt_reg_AsnC/Lrp_C"/>
</dbReference>
<protein>
    <submittedName>
        <fullName evidence="5">Lrp/AsnC family transcriptional regulator</fullName>
    </submittedName>
</protein>
<organism evidence="5 6">
    <name type="scientific">Plastorhodobacter daqingensis</name>
    <dbReference type="NCBI Taxonomy" id="1387281"/>
    <lineage>
        <taxon>Bacteria</taxon>
        <taxon>Pseudomonadati</taxon>
        <taxon>Pseudomonadota</taxon>
        <taxon>Alphaproteobacteria</taxon>
        <taxon>Rhodobacterales</taxon>
        <taxon>Paracoccaceae</taxon>
        <taxon>Plastorhodobacter</taxon>
    </lineage>
</organism>
<dbReference type="PANTHER" id="PTHR30154:SF34">
    <property type="entry name" value="TRANSCRIPTIONAL REGULATOR AZLB"/>
    <property type="match status" value="1"/>
</dbReference>
<gene>
    <name evidence="5" type="ORF">ACFQXB_09120</name>
</gene>
<proteinExistence type="predicted"/>
<evidence type="ECO:0000256" key="3">
    <source>
        <dbReference type="ARBA" id="ARBA00023163"/>
    </source>
</evidence>
<evidence type="ECO:0000313" key="6">
    <source>
        <dbReference type="Proteomes" id="UP001596516"/>
    </source>
</evidence>
<evidence type="ECO:0000256" key="1">
    <source>
        <dbReference type="ARBA" id="ARBA00023015"/>
    </source>
</evidence>
<comment type="caution">
    <text evidence="5">The sequence shown here is derived from an EMBL/GenBank/DDBJ whole genome shotgun (WGS) entry which is preliminary data.</text>
</comment>
<dbReference type="Gene3D" id="1.10.10.10">
    <property type="entry name" value="Winged helix-like DNA-binding domain superfamily/Winged helix DNA-binding domain"/>
    <property type="match status" value="1"/>
</dbReference>
<dbReference type="InterPro" id="IPR000485">
    <property type="entry name" value="AsnC-type_HTH_dom"/>
</dbReference>
<dbReference type="EMBL" id="JBHTFQ010000004">
    <property type="protein sequence ID" value="MFC7704354.1"/>
    <property type="molecule type" value="Genomic_DNA"/>
</dbReference>
<dbReference type="SMART" id="SM00344">
    <property type="entry name" value="HTH_ASNC"/>
    <property type="match status" value="1"/>
</dbReference>
<dbReference type="CDD" id="cd00090">
    <property type="entry name" value="HTH_ARSR"/>
    <property type="match status" value="1"/>
</dbReference>
<dbReference type="PRINTS" id="PR00033">
    <property type="entry name" value="HTHASNC"/>
</dbReference>
<dbReference type="InterPro" id="IPR019888">
    <property type="entry name" value="Tscrpt_reg_AsnC-like"/>
</dbReference>
<evidence type="ECO:0000259" key="4">
    <source>
        <dbReference type="PROSITE" id="PS50956"/>
    </source>
</evidence>